<keyword evidence="1" id="KW-1133">Transmembrane helix</keyword>
<proteinExistence type="predicted"/>
<sequence length="122" mass="13389">MFKKTQIKKGFTLIEILIVVAIIGILAAIAIPQYAKYKKTSLQTVIEAQLTECANILGARYAENGTKNYNCQVFNNTVSLVLDDTSGQITVAGRGQIIYRENVFNCSITTVNHSSKTVCTPQ</sequence>
<dbReference type="Pfam" id="PF07963">
    <property type="entry name" value="N_methyl"/>
    <property type="match status" value="1"/>
</dbReference>
<dbReference type="AlphaFoldDB" id="A0A1G9ZHV6"/>
<keyword evidence="3" id="KW-1185">Reference proteome</keyword>
<dbReference type="SUPFAM" id="SSF54523">
    <property type="entry name" value="Pili subunits"/>
    <property type="match status" value="1"/>
</dbReference>
<evidence type="ECO:0000256" key="1">
    <source>
        <dbReference type="SAM" id="Phobius"/>
    </source>
</evidence>
<name>A0A1G9ZHV6_9BACT</name>
<keyword evidence="1" id="KW-0472">Membrane</keyword>
<evidence type="ECO:0000313" key="3">
    <source>
        <dbReference type="Proteomes" id="UP000199602"/>
    </source>
</evidence>
<gene>
    <name evidence="2" type="ORF">SAMN04488516_10135</name>
</gene>
<dbReference type="Gene3D" id="3.30.700.10">
    <property type="entry name" value="Glycoprotein, Type 4 Pilin"/>
    <property type="match status" value="1"/>
</dbReference>
<accession>A0A1G9ZHV6</accession>
<protein>
    <submittedName>
        <fullName evidence="2">Prepilin-type N-terminal cleavage/methylation domain-containing protein</fullName>
    </submittedName>
</protein>
<dbReference type="PROSITE" id="PS00409">
    <property type="entry name" value="PROKAR_NTER_METHYL"/>
    <property type="match status" value="1"/>
</dbReference>
<evidence type="ECO:0000313" key="2">
    <source>
        <dbReference type="EMBL" id="SDN20950.1"/>
    </source>
</evidence>
<organism evidence="2 3">
    <name type="scientific">Desulfonauticus submarinus</name>
    <dbReference type="NCBI Taxonomy" id="206665"/>
    <lineage>
        <taxon>Bacteria</taxon>
        <taxon>Pseudomonadati</taxon>
        <taxon>Thermodesulfobacteriota</taxon>
        <taxon>Desulfovibrionia</taxon>
        <taxon>Desulfovibrionales</taxon>
        <taxon>Desulfonauticaceae</taxon>
        <taxon>Desulfonauticus</taxon>
    </lineage>
</organism>
<dbReference type="STRING" id="206665.SAMN04488516_10135"/>
<dbReference type="InterPro" id="IPR012902">
    <property type="entry name" value="N_methyl_site"/>
</dbReference>
<dbReference type="InterPro" id="IPR045584">
    <property type="entry name" value="Pilin-like"/>
</dbReference>
<dbReference type="NCBIfam" id="TIGR02532">
    <property type="entry name" value="IV_pilin_GFxxxE"/>
    <property type="match status" value="1"/>
</dbReference>
<dbReference type="Proteomes" id="UP000199602">
    <property type="component" value="Unassembled WGS sequence"/>
</dbReference>
<dbReference type="RefSeq" id="WP_289626246.1">
    <property type="nucleotide sequence ID" value="NZ_FNIN01000001.1"/>
</dbReference>
<keyword evidence="1" id="KW-0812">Transmembrane</keyword>
<dbReference type="EMBL" id="FNIN01000001">
    <property type="protein sequence ID" value="SDN20950.1"/>
    <property type="molecule type" value="Genomic_DNA"/>
</dbReference>
<feature type="transmembrane region" description="Helical" evidence="1">
    <location>
        <begin position="12"/>
        <end position="35"/>
    </location>
</feature>
<reference evidence="2 3" key="1">
    <citation type="submission" date="2016-10" db="EMBL/GenBank/DDBJ databases">
        <authorList>
            <person name="de Groot N.N."/>
        </authorList>
    </citation>
    <scope>NUCLEOTIDE SEQUENCE [LARGE SCALE GENOMIC DNA]</scope>
    <source>
        <strain evidence="2 3">DSM 15269</strain>
    </source>
</reference>